<protein>
    <submittedName>
        <fullName evidence="1">Uncharacterized protein</fullName>
    </submittedName>
</protein>
<proteinExistence type="predicted"/>
<reference evidence="1 2" key="1">
    <citation type="journal article" date="2014" name="Antonie Van Leeuwenhoek">
        <title>Hyphomonas beringensis sp. nov. and Hyphomonas chukchiensis sp. nov., isolated from surface seawater of the Bering Sea and Chukchi Sea.</title>
        <authorList>
            <person name="Li C."/>
            <person name="Lai Q."/>
            <person name="Li G."/>
            <person name="Dong C."/>
            <person name="Wang J."/>
            <person name="Liao Y."/>
            <person name="Shao Z."/>
        </authorList>
    </citation>
    <scope>NUCLEOTIDE SEQUENCE [LARGE SCALE GENOMIC DNA]</scope>
    <source>
        <strain evidence="1 2">22II1-22F38</strain>
    </source>
</reference>
<evidence type="ECO:0000313" key="1">
    <source>
        <dbReference type="EMBL" id="KCZ61426.1"/>
    </source>
</evidence>
<accession>A0A059E187</accession>
<dbReference type="AlphaFoldDB" id="A0A059E187"/>
<organism evidence="1 2">
    <name type="scientific">Hyphomonas atlantica</name>
    <dbReference type="NCBI Taxonomy" id="1280948"/>
    <lineage>
        <taxon>Bacteria</taxon>
        <taxon>Pseudomonadati</taxon>
        <taxon>Pseudomonadota</taxon>
        <taxon>Alphaproteobacteria</taxon>
        <taxon>Hyphomonadales</taxon>
        <taxon>Hyphomonadaceae</taxon>
        <taxon>Hyphomonas</taxon>
    </lineage>
</organism>
<dbReference type="RefSeq" id="WP_035551633.1">
    <property type="nucleotide sequence ID" value="NZ_AWFH01000014.1"/>
</dbReference>
<dbReference type="Proteomes" id="UP000024547">
    <property type="component" value="Unassembled WGS sequence"/>
</dbReference>
<name>A0A059E187_9PROT</name>
<sequence length="114" mass="12617">MNKIVFALIVIGRADAPHHRLFGMIGSHNGSKGANPFLAFSAQSGPHAERYWSDVVTKPFTDIGMLEDFHIQKNFIASLVRYPSSVVPIQPTQMFMPLAKAKAVLECVDEQEGF</sequence>
<dbReference type="STRING" id="1280948.HY36_16785"/>
<keyword evidence="2" id="KW-1185">Reference proteome</keyword>
<comment type="caution">
    <text evidence="1">The sequence shown here is derived from an EMBL/GenBank/DDBJ whole genome shotgun (WGS) entry which is preliminary data.</text>
</comment>
<evidence type="ECO:0000313" key="2">
    <source>
        <dbReference type="Proteomes" id="UP000024547"/>
    </source>
</evidence>
<gene>
    <name evidence="1" type="ORF">HY36_16785</name>
</gene>
<dbReference type="EMBL" id="AWFH01000014">
    <property type="protein sequence ID" value="KCZ61426.1"/>
    <property type="molecule type" value="Genomic_DNA"/>
</dbReference>